<dbReference type="Proteomes" id="UP001196509">
    <property type="component" value="Unassembled WGS sequence"/>
</dbReference>
<reference evidence="1" key="1">
    <citation type="submission" date="2021-08" db="EMBL/GenBank/DDBJ databases">
        <title>Hoeflea bacterium WL0058 sp. nov., isolated from the sediment.</title>
        <authorList>
            <person name="Wang L."/>
            <person name="Zhang D."/>
        </authorList>
    </citation>
    <scope>NUCLEOTIDE SEQUENCE</scope>
    <source>
        <strain evidence="1">WL0058</strain>
    </source>
</reference>
<protein>
    <submittedName>
        <fullName evidence="1">Thioesterase family protein</fullName>
    </submittedName>
</protein>
<dbReference type="AlphaFoldDB" id="A0AAE2ZGK1"/>
<evidence type="ECO:0000313" key="1">
    <source>
        <dbReference type="EMBL" id="MBW8635801.1"/>
    </source>
</evidence>
<gene>
    <name evidence="1" type="ORF">K1W69_01270</name>
</gene>
<dbReference type="Gene3D" id="3.10.129.10">
    <property type="entry name" value="Hotdog Thioesterase"/>
    <property type="match status" value="1"/>
</dbReference>
<dbReference type="InterPro" id="IPR050563">
    <property type="entry name" value="4-hydroxybenzoyl-CoA_TE"/>
</dbReference>
<organism evidence="1 2">
    <name type="scientific">Flavimaribacter sediminis</name>
    <dbReference type="NCBI Taxonomy" id="2865987"/>
    <lineage>
        <taxon>Bacteria</taxon>
        <taxon>Pseudomonadati</taxon>
        <taxon>Pseudomonadota</taxon>
        <taxon>Alphaproteobacteria</taxon>
        <taxon>Hyphomicrobiales</taxon>
        <taxon>Rhizobiaceae</taxon>
        <taxon>Flavimaribacter</taxon>
    </lineage>
</organism>
<dbReference type="GO" id="GO:0047617">
    <property type="term" value="F:fatty acyl-CoA hydrolase activity"/>
    <property type="evidence" value="ECO:0007669"/>
    <property type="project" value="TreeGrafter"/>
</dbReference>
<evidence type="ECO:0000313" key="2">
    <source>
        <dbReference type="Proteomes" id="UP001196509"/>
    </source>
</evidence>
<comment type="caution">
    <text evidence="1">The sequence shown here is derived from an EMBL/GenBank/DDBJ whole genome shotgun (WGS) entry which is preliminary data.</text>
</comment>
<keyword evidence="2" id="KW-1185">Reference proteome</keyword>
<name>A0AAE2ZGK1_9HYPH</name>
<proteinExistence type="predicted"/>
<dbReference type="EMBL" id="JAICBX010000001">
    <property type="protein sequence ID" value="MBW8635801.1"/>
    <property type="molecule type" value="Genomic_DNA"/>
</dbReference>
<dbReference type="CDD" id="cd00586">
    <property type="entry name" value="4HBT"/>
    <property type="match status" value="1"/>
</dbReference>
<dbReference type="SUPFAM" id="SSF54637">
    <property type="entry name" value="Thioesterase/thiol ester dehydrase-isomerase"/>
    <property type="match status" value="1"/>
</dbReference>
<accession>A0AAE2ZGK1</accession>
<dbReference type="Pfam" id="PF13279">
    <property type="entry name" value="4HBT_2"/>
    <property type="match status" value="1"/>
</dbReference>
<sequence length="159" mass="18020">MKTNAPFLAPPAEIKADWIDYNGHLNMAYYNVLFDDGADKAFGEFGMTADYVRENGLSFYVAELHVCYLREVHQGDSVRVSFRVLDLDAKRMHAYQELIHPDGWVSATSEVLYLHIDASGPKVAPIPADMYNAIDDMRRLQSSLPWPERAGRSIAINRK</sequence>
<dbReference type="PANTHER" id="PTHR31793">
    <property type="entry name" value="4-HYDROXYBENZOYL-COA THIOESTERASE FAMILY MEMBER"/>
    <property type="match status" value="1"/>
</dbReference>
<dbReference type="InterPro" id="IPR029069">
    <property type="entry name" value="HotDog_dom_sf"/>
</dbReference>
<dbReference type="PANTHER" id="PTHR31793:SF2">
    <property type="entry name" value="BLR1345 PROTEIN"/>
    <property type="match status" value="1"/>
</dbReference>
<dbReference type="RefSeq" id="WP_220226519.1">
    <property type="nucleotide sequence ID" value="NZ_JAICBX010000001.1"/>
</dbReference>